<comment type="caution">
    <text evidence="1">The sequence shown here is derived from an EMBL/GenBank/DDBJ whole genome shotgun (WGS) entry which is preliminary data.</text>
</comment>
<protein>
    <submittedName>
        <fullName evidence="1">HNH endonuclease</fullName>
    </submittedName>
</protein>
<name>W9GA34_9MICO</name>
<dbReference type="PATRIC" id="fig|1386089.3.peg.3009"/>
<dbReference type="STRING" id="1386089.N865_13865"/>
<evidence type="ECO:0000313" key="2">
    <source>
        <dbReference type="Proteomes" id="UP000019489"/>
    </source>
</evidence>
<keyword evidence="2" id="KW-1185">Reference proteome</keyword>
<dbReference type="InterPro" id="IPR003615">
    <property type="entry name" value="HNH_nuc"/>
</dbReference>
<keyword evidence="1" id="KW-0540">Nuclease</keyword>
<keyword evidence="1" id="KW-0255">Endonuclease</keyword>
<sequence length="484" mass="50971">MKGAEMPPYLCASSYPSVLEASWGSRVSSPSACGDAKVERFRGLADAASDGLARIQELEAAKARIESQLLEAYGFLHTVQEQQFGAVMASRGHGKVVPVSVDQVVAKEIALATGLGEGEVSRRLHLATRPRRHRLLRAELAAGRTSLSRALAVAEATASLPDAAAADVESAVLAPARDGGPVSAATFRQRLRRCVLAADSRGADERRASAQASRTAYGRLTEDGMGVLTLVMTAERVVGILDRADAAARALRATGDPRTLDQLRSDFIGDTLLSGRPDGGPTGLQVPPDVTPGVTSGAEPGWPGMPAARVWIVVPFAVAAGTSEAPCELPGHGWVTAAHARQIMTAPGSVWQRLAVDVDTGRALELSTESYTPTAAMVAAVRARDGVCRGPGCEVPAGRCDLDHEVPWPAGPTTLANLHAKHRRCHNTKTSGLFRSRLLADGGLAWTTLAGREYVTYPKDWLEALRDGAEPARPTSAPDDSPPF</sequence>
<gene>
    <name evidence="1" type="ORF">N865_13865</name>
</gene>
<dbReference type="eggNOG" id="COG1403">
    <property type="taxonomic scope" value="Bacteria"/>
</dbReference>
<keyword evidence="1" id="KW-0378">Hydrolase</keyword>
<dbReference type="AlphaFoldDB" id="W9GA34"/>
<proteinExistence type="predicted"/>
<accession>W9GA34</accession>
<dbReference type="EMBL" id="AWSA01000035">
    <property type="protein sequence ID" value="EWT00734.1"/>
    <property type="molecule type" value="Genomic_DNA"/>
</dbReference>
<dbReference type="CDD" id="cd00085">
    <property type="entry name" value="HNHc"/>
    <property type="match status" value="1"/>
</dbReference>
<dbReference type="GO" id="GO:0004519">
    <property type="term" value="F:endonuclease activity"/>
    <property type="evidence" value="ECO:0007669"/>
    <property type="project" value="UniProtKB-KW"/>
</dbReference>
<dbReference type="Proteomes" id="UP000019489">
    <property type="component" value="Unassembled WGS sequence"/>
</dbReference>
<organism evidence="1 2">
    <name type="scientific">Intrasporangium oryzae NRRL B-24470</name>
    <dbReference type="NCBI Taxonomy" id="1386089"/>
    <lineage>
        <taxon>Bacteria</taxon>
        <taxon>Bacillati</taxon>
        <taxon>Actinomycetota</taxon>
        <taxon>Actinomycetes</taxon>
        <taxon>Micrococcales</taxon>
        <taxon>Intrasporangiaceae</taxon>
        <taxon>Intrasporangium</taxon>
    </lineage>
</organism>
<evidence type="ECO:0000313" key="1">
    <source>
        <dbReference type="EMBL" id="EWT00734.1"/>
    </source>
</evidence>
<reference evidence="1 2" key="1">
    <citation type="submission" date="2013-08" db="EMBL/GenBank/DDBJ databases">
        <title>Intrasporangium oryzae NRRL B-24470.</title>
        <authorList>
            <person name="Liu H."/>
            <person name="Wang G."/>
        </authorList>
    </citation>
    <scope>NUCLEOTIDE SEQUENCE [LARGE SCALE GENOMIC DNA]</scope>
    <source>
        <strain evidence="1 2">NRRL B-24470</strain>
    </source>
</reference>